<evidence type="ECO:0000313" key="5">
    <source>
        <dbReference type="EMBL" id="SVE26519.1"/>
    </source>
</evidence>
<evidence type="ECO:0000256" key="2">
    <source>
        <dbReference type="ARBA" id="ARBA00008156"/>
    </source>
</evidence>
<gene>
    <name evidence="5" type="ORF">METZ01_LOCUS479373</name>
</gene>
<dbReference type="PANTHER" id="PTHR32303">
    <property type="entry name" value="QUINOPROTEIN ALCOHOL DEHYDROGENASE (CYTOCHROME C)"/>
    <property type="match status" value="1"/>
</dbReference>
<comment type="cofactor">
    <cofactor evidence="1">
        <name>pyrroloquinoline quinone</name>
        <dbReference type="ChEBI" id="CHEBI:58442"/>
    </cofactor>
</comment>
<dbReference type="Gene3D" id="2.140.10.10">
    <property type="entry name" value="Quinoprotein alcohol dehydrogenase-like superfamily"/>
    <property type="match status" value="1"/>
</dbReference>
<dbReference type="GO" id="GO:0016491">
    <property type="term" value="F:oxidoreductase activity"/>
    <property type="evidence" value="ECO:0007669"/>
    <property type="project" value="UniProtKB-KW"/>
</dbReference>
<keyword evidence="3" id="KW-0560">Oxidoreductase</keyword>
<name>A0A383C3A0_9ZZZZ</name>
<proteinExistence type="inferred from homology"/>
<dbReference type="SMART" id="SM00564">
    <property type="entry name" value="PQQ"/>
    <property type="match status" value="2"/>
</dbReference>
<comment type="similarity">
    <text evidence="2">Belongs to the bacterial PQQ dehydrogenase family.</text>
</comment>
<feature type="non-terminal residue" evidence="5">
    <location>
        <position position="195"/>
    </location>
</feature>
<dbReference type="AlphaFoldDB" id="A0A383C3A0"/>
<feature type="domain" description="Pyrrolo-quinoline quinone repeat" evidence="4">
    <location>
        <begin position="53"/>
        <end position="175"/>
    </location>
</feature>
<evidence type="ECO:0000259" key="4">
    <source>
        <dbReference type="Pfam" id="PF01011"/>
    </source>
</evidence>
<evidence type="ECO:0000256" key="1">
    <source>
        <dbReference type="ARBA" id="ARBA00001931"/>
    </source>
</evidence>
<dbReference type="InterPro" id="IPR002372">
    <property type="entry name" value="PQQ_rpt_dom"/>
</dbReference>
<dbReference type="InterPro" id="IPR011047">
    <property type="entry name" value="Quinoprotein_ADH-like_sf"/>
</dbReference>
<evidence type="ECO:0000256" key="3">
    <source>
        <dbReference type="ARBA" id="ARBA00023002"/>
    </source>
</evidence>
<dbReference type="InterPro" id="IPR018391">
    <property type="entry name" value="PQQ_b-propeller_rpt"/>
</dbReference>
<dbReference type="Pfam" id="PF01011">
    <property type="entry name" value="PQQ"/>
    <property type="match status" value="1"/>
</dbReference>
<sequence>MRILTVLILVLFTALVSEMSPRNDKILRAAEINQFSSNPVERLENPDREIRNWMSHGRSYSEQRYSPLKQVNDTNVSKLGFAWYYDLDDHNVVEATPIVVDGIMYVTGAMGKVYAMEATTGREIWYFDPRVPPKTLVLACCQPVNRGVAFWKDKVFVGALDGRLIALDAQSGEKVWERMTTDPTKPYTITGAPRV</sequence>
<dbReference type="SUPFAM" id="SSF50998">
    <property type="entry name" value="Quinoprotein alcohol dehydrogenase-like"/>
    <property type="match status" value="1"/>
</dbReference>
<organism evidence="5">
    <name type="scientific">marine metagenome</name>
    <dbReference type="NCBI Taxonomy" id="408172"/>
    <lineage>
        <taxon>unclassified sequences</taxon>
        <taxon>metagenomes</taxon>
        <taxon>ecological metagenomes</taxon>
    </lineage>
</organism>
<reference evidence="5" key="1">
    <citation type="submission" date="2018-05" db="EMBL/GenBank/DDBJ databases">
        <authorList>
            <person name="Lanie J.A."/>
            <person name="Ng W.-L."/>
            <person name="Kazmierczak K.M."/>
            <person name="Andrzejewski T.M."/>
            <person name="Davidsen T.M."/>
            <person name="Wayne K.J."/>
            <person name="Tettelin H."/>
            <person name="Glass J.I."/>
            <person name="Rusch D."/>
            <person name="Podicherti R."/>
            <person name="Tsui H.-C.T."/>
            <person name="Winkler M.E."/>
        </authorList>
    </citation>
    <scope>NUCLEOTIDE SEQUENCE</scope>
</reference>
<accession>A0A383C3A0</accession>
<dbReference type="EMBL" id="UINC01205374">
    <property type="protein sequence ID" value="SVE26519.1"/>
    <property type="molecule type" value="Genomic_DNA"/>
</dbReference>
<protein>
    <recommendedName>
        <fullName evidence="4">Pyrrolo-quinoline quinone repeat domain-containing protein</fullName>
    </recommendedName>
</protein>